<name>A0A4P9XF01_9FUNG</name>
<proteinExistence type="predicted"/>
<dbReference type="EMBL" id="ML014119">
    <property type="protein sequence ID" value="RKP03710.1"/>
    <property type="molecule type" value="Genomic_DNA"/>
</dbReference>
<protein>
    <submittedName>
        <fullName evidence="1">Uncharacterized protein</fullName>
    </submittedName>
</protein>
<evidence type="ECO:0000313" key="1">
    <source>
        <dbReference type="EMBL" id="RKP03710.1"/>
    </source>
</evidence>
<reference evidence="2" key="1">
    <citation type="journal article" date="2018" name="Nat. Microbiol.">
        <title>Leveraging single-cell genomics to expand the fungal tree of life.</title>
        <authorList>
            <person name="Ahrendt S.R."/>
            <person name="Quandt C.A."/>
            <person name="Ciobanu D."/>
            <person name="Clum A."/>
            <person name="Salamov A."/>
            <person name="Andreopoulos B."/>
            <person name="Cheng J.F."/>
            <person name="Woyke T."/>
            <person name="Pelin A."/>
            <person name="Henrissat B."/>
            <person name="Reynolds N.K."/>
            <person name="Benny G.L."/>
            <person name="Smith M.E."/>
            <person name="James T.Y."/>
            <person name="Grigoriev I.V."/>
        </authorList>
    </citation>
    <scope>NUCLEOTIDE SEQUENCE [LARGE SCALE GENOMIC DNA]</scope>
    <source>
        <strain evidence="2">ATCC 52028</strain>
    </source>
</reference>
<gene>
    <name evidence="1" type="ORF">CXG81DRAFT_23682</name>
</gene>
<dbReference type="AlphaFoldDB" id="A0A4P9XF01"/>
<organism evidence="1 2">
    <name type="scientific">Caulochytrium protostelioides</name>
    <dbReference type="NCBI Taxonomy" id="1555241"/>
    <lineage>
        <taxon>Eukaryota</taxon>
        <taxon>Fungi</taxon>
        <taxon>Fungi incertae sedis</taxon>
        <taxon>Chytridiomycota</taxon>
        <taxon>Chytridiomycota incertae sedis</taxon>
        <taxon>Chytridiomycetes</taxon>
        <taxon>Caulochytriales</taxon>
        <taxon>Caulochytriaceae</taxon>
        <taxon>Caulochytrium</taxon>
    </lineage>
</organism>
<accession>A0A4P9XF01</accession>
<sequence length="216" mass="24298">MLLMVGHMVPVLASYEIGLESYVRFMIWKYKDGDLNLTGFLGLDAAKNGMLYKVVEAPPAKMPTLFDGDLMINQKVKREFVWRSDQGFSKAKLEGIRSLADDLKCAYMMDDGTIVLEPCTDDAVLTDKVRLGMYPIQPEVNKLTYVIGGSRAKDNKVTKFNCVLKNINEVRGNKSVSNECLEDVNNNKYDRCNCETFRVTIAPPVVGEPKVVRDEL</sequence>
<evidence type="ECO:0000313" key="2">
    <source>
        <dbReference type="Proteomes" id="UP000274922"/>
    </source>
</evidence>
<dbReference type="Proteomes" id="UP000274922">
    <property type="component" value="Unassembled WGS sequence"/>
</dbReference>
<keyword evidence="2" id="KW-1185">Reference proteome</keyword>